<dbReference type="Pfam" id="PF13687">
    <property type="entry name" value="DUF4153"/>
    <property type="match status" value="1"/>
</dbReference>
<feature type="transmembrane region" description="Helical" evidence="1">
    <location>
        <begin position="75"/>
        <end position="93"/>
    </location>
</feature>
<evidence type="ECO:0000256" key="1">
    <source>
        <dbReference type="SAM" id="Phobius"/>
    </source>
</evidence>
<sequence length="595" mass="68295">MKFIEKIKQRFEHVLTAMGRYPLAFVFIMSLTVVNMVMIYTESDDLYRFSYTFAIGFLFSLVAEHIYERFFIQMRIRFILMGSALVLTFLYLFLQNWTDFVSLQIGIRTGVLALISILLFIWLPSIQSKLRFSQSFFVVFKVFFTSVLFSIVLGIGISLIIGIINLLLFSTDYTLMLHVTNVIACLFAPVFLLSMMPYYFGEKDEDLPRSQWLKRDEKLTNLTETTPIFDNLLNYVIVPITFIYSVILLLYIAINMTGELWTEALLEPLLVSFTVVVLFVYILALEVDKKLAELFTKVYPKVLLVIVLFQTIASIVKLADTGVTYGRYYAIIFGVFATIMALIYGFLNKTKTGWIAPVFLVFGLISITPPIDAFSVSRYSQTQALEQVLVEEEMLADNEVIPSESVSEDAQIEITHLVYYLDEIQALDEVTYLPEGIMNQQQFERTFGFSPTYDNQQPDPRFQRSIYVNHEEAEPIQTAEGSWLLVERISNEQGSADKQVTLEANGATYQLDRTVATDRFSYQLSDESDQVLMTLTSDELFDAWGMEDSTNQELSQEEATFVKENDDVMLTVVLQNLSLYDDSLYVSSYLFITIK</sequence>
<comment type="caution">
    <text evidence="2">The sequence shown here is derived from an EMBL/GenBank/DDBJ whole genome shotgun (WGS) entry which is preliminary data.</text>
</comment>
<feature type="transmembrane region" description="Helical" evidence="1">
    <location>
        <begin position="46"/>
        <end position="63"/>
    </location>
</feature>
<feature type="transmembrane region" description="Helical" evidence="1">
    <location>
        <begin position="298"/>
        <end position="316"/>
    </location>
</feature>
<gene>
    <name evidence="2" type="ORF">DES38_1164</name>
</gene>
<keyword evidence="1" id="KW-1133">Transmembrane helix</keyword>
<feature type="transmembrane region" description="Helical" evidence="1">
    <location>
        <begin position="136"/>
        <end position="169"/>
    </location>
</feature>
<dbReference type="InterPro" id="IPR025291">
    <property type="entry name" value="DUF4153"/>
</dbReference>
<keyword evidence="3" id="KW-1185">Reference proteome</keyword>
<keyword evidence="1" id="KW-0472">Membrane</keyword>
<feature type="transmembrane region" description="Helical" evidence="1">
    <location>
        <begin position="328"/>
        <end position="347"/>
    </location>
</feature>
<feature type="transmembrane region" description="Helical" evidence="1">
    <location>
        <begin position="266"/>
        <end position="286"/>
    </location>
</feature>
<feature type="transmembrane region" description="Helical" evidence="1">
    <location>
        <begin position="105"/>
        <end position="124"/>
    </location>
</feature>
<feature type="transmembrane region" description="Helical" evidence="1">
    <location>
        <begin position="175"/>
        <end position="200"/>
    </location>
</feature>
<name>A0A2V3VZ54_9BACI</name>
<feature type="transmembrane region" description="Helical" evidence="1">
    <location>
        <begin position="21"/>
        <end position="40"/>
    </location>
</feature>
<reference evidence="2 3" key="1">
    <citation type="submission" date="2018-05" db="EMBL/GenBank/DDBJ databases">
        <title>Genomic Encyclopedia of Type Strains, Phase IV (KMG-IV): sequencing the most valuable type-strain genomes for metagenomic binning, comparative biology and taxonomic classification.</title>
        <authorList>
            <person name="Goeker M."/>
        </authorList>
    </citation>
    <scope>NUCLEOTIDE SEQUENCE [LARGE SCALE GENOMIC DNA]</scope>
    <source>
        <strain evidence="2 3">DSM 22440</strain>
    </source>
</reference>
<organism evidence="2 3">
    <name type="scientific">Streptohalobacillus salinus</name>
    <dbReference type="NCBI Taxonomy" id="621096"/>
    <lineage>
        <taxon>Bacteria</taxon>
        <taxon>Bacillati</taxon>
        <taxon>Bacillota</taxon>
        <taxon>Bacilli</taxon>
        <taxon>Bacillales</taxon>
        <taxon>Bacillaceae</taxon>
        <taxon>Streptohalobacillus</taxon>
    </lineage>
</organism>
<proteinExistence type="predicted"/>
<dbReference type="RefSeq" id="WP_110252081.1">
    <property type="nucleotide sequence ID" value="NZ_QJJR01000016.1"/>
</dbReference>
<feature type="transmembrane region" description="Helical" evidence="1">
    <location>
        <begin position="232"/>
        <end position="254"/>
    </location>
</feature>
<keyword evidence="1" id="KW-0812">Transmembrane</keyword>
<dbReference type="Proteomes" id="UP000247922">
    <property type="component" value="Unassembled WGS sequence"/>
</dbReference>
<dbReference type="AlphaFoldDB" id="A0A2V3VZ54"/>
<dbReference type="OrthoDB" id="9809196at2"/>
<evidence type="ECO:0000313" key="2">
    <source>
        <dbReference type="EMBL" id="PXW87317.1"/>
    </source>
</evidence>
<feature type="transmembrane region" description="Helical" evidence="1">
    <location>
        <begin position="354"/>
        <end position="371"/>
    </location>
</feature>
<dbReference type="EMBL" id="QJJR01000016">
    <property type="protein sequence ID" value="PXW87317.1"/>
    <property type="molecule type" value="Genomic_DNA"/>
</dbReference>
<accession>A0A2V3VZ54</accession>
<evidence type="ECO:0000313" key="3">
    <source>
        <dbReference type="Proteomes" id="UP000247922"/>
    </source>
</evidence>
<protein>
    <submittedName>
        <fullName evidence="2">Uncharacterized protein DUF4153</fullName>
    </submittedName>
</protein>